<proteinExistence type="predicted"/>
<organism evidence="2 3">
    <name type="scientific">Allobacillus saliphilus</name>
    <dbReference type="NCBI Taxonomy" id="2912308"/>
    <lineage>
        <taxon>Bacteria</taxon>
        <taxon>Bacillati</taxon>
        <taxon>Bacillota</taxon>
        <taxon>Bacilli</taxon>
        <taxon>Bacillales</taxon>
        <taxon>Bacillaceae</taxon>
        <taxon>Allobacillus</taxon>
    </lineage>
</organism>
<gene>
    <name evidence="2" type="ORF">KC820_04670</name>
</gene>
<keyword evidence="3" id="KW-1185">Reference proteome</keyword>
<feature type="domain" description="Transposase putative helix-turn-helix" evidence="1">
    <location>
        <begin position="13"/>
        <end position="28"/>
    </location>
</feature>
<dbReference type="Proteomes" id="UP000675431">
    <property type="component" value="Unassembled WGS sequence"/>
</dbReference>
<dbReference type="Pfam" id="PF12323">
    <property type="entry name" value="HTH_OrfB_IS605"/>
    <property type="match status" value="1"/>
</dbReference>
<dbReference type="EMBL" id="JAGSIE010000011">
    <property type="protein sequence ID" value="MBR7553445.1"/>
    <property type="molecule type" value="Genomic_DNA"/>
</dbReference>
<dbReference type="AlphaFoldDB" id="A0A941CVI0"/>
<dbReference type="InterPro" id="IPR021027">
    <property type="entry name" value="Transposase_put_HTH"/>
</dbReference>
<sequence>MRFLVRSEVILLVNKAYRFRIYPNKQQE</sequence>
<evidence type="ECO:0000313" key="3">
    <source>
        <dbReference type="Proteomes" id="UP000675431"/>
    </source>
</evidence>
<feature type="non-terminal residue" evidence="2">
    <location>
        <position position="28"/>
    </location>
</feature>
<evidence type="ECO:0000259" key="1">
    <source>
        <dbReference type="Pfam" id="PF12323"/>
    </source>
</evidence>
<comment type="caution">
    <text evidence="2">The sequence shown here is derived from an EMBL/GenBank/DDBJ whole genome shotgun (WGS) entry which is preliminary data.</text>
</comment>
<reference evidence="2 3" key="1">
    <citation type="submission" date="2021-04" db="EMBL/GenBank/DDBJ databases">
        <title>Allobacillus sp. nov. SKP8-2 isolated from shrimp paste.</title>
        <authorList>
            <person name="Tanasupawat S."/>
            <person name="Yiamsombat S."/>
            <person name="Kanchanasin P."/>
            <person name="Kuncharoen N."/>
        </authorList>
    </citation>
    <scope>NUCLEOTIDE SEQUENCE [LARGE SCALE GENOMIC DNA]</scope>
    <source>
        <strain evidence="2 3">SKP8-2</strain>
    </source>
</reference>
<name>A0A941CVI0_9BACI</name>
<protein>
    <submittedName>
        <fullName evidence="2">Helix-turn-helix domain-containing protein</fullName>
    </submittedName>
</protein>
<accession>A0A941CVI0</accession>
<evidence type="ECO:0000313" key="2">
    <source>
        <dbReference type="EMBL" id="MBR7553445.1"/>
    </source>
</evidence>